<evidence type="ECO:0000313" key="1">
    <source>
        <dbReference type="EMBL" id="VVC97950.1"/>
    </source>
</evidence>
<name>A0A5E4QI24_9NEOP</name>
<proteinExistence type="predicted"/>
<keyword evidence="2" id="KW-1185">Reference proteome</keyword>
<sequence length="117" mass="13024">MRKGMKRNGEEVKENVLEVGVVDVRWVVMAAVCTAATLLVAGSVDLAFPTPLDRSAPPDKFIAEIAYEHLVNLTSIGPRVHTYLLLQYHYNSTQSRCIHAGREMENSICLYNDIFSG</sequence>
<dbReference type="Proteomes" id="UP000324832">
    <property type="component" value="Unassembled WGS sequence"/>
</dbReference>
<evidence type="ECO:0000313" key="2">
    <source>
        <dbReference type="Proteomes" id="UP000324832"/>
    </source>
</evidence>
<dbReference type="EMBL" id="FZQP02003333">
    <property type="protein sequence ID" value="VVC97950.1"/>
    <property type="molecule type" value="Genomic_DNA"/>
</dbReference>
<reference evidence="1 2" key="1">
    <citation type="submission" date="2017-07" db="EMBL/GenBank/DDBJ databases">
        <authorList>
            <person name="Talla V."/>
            <person name="Backstrom N."/>
        </authorList>
    </citation>
    <scope>NUCLEOTIDE SEQUENCE [LARGE SCALE GENOMIC DNA]</scope>
</reference>
<protein>
    <submittedName>
        <fullName evidence="1">Uncharacterized protein</fullName>
    </submittedName>
</protein>
<dbReference type="AlphaFoldDB" id="A0A5E4QI24"/>
<gene>
    <name evidence="1" type="ORF">LSINAPIS_LOCUS9122</name>
</gene>
<organism evidence="1 2">
    <name type="scientific">Leptidea sinapis</name>
    <dbReference type="NCBI Taxonomy" id="189913"/>
    <lineage>
        <taxon>Eukaryota</taxon>
        <taxon>Metazoa</taxon>
        <taxon>Ecdysozoa</taxon>
        <taxon>Arthropoda</taxon>
        <taxon>Hexapoda</taxon>
        <taxon>Insecta</taxon>
        <taxon>Pterygota</taxon>
        <taxon>Neoptera</taxon>
        <taxon>Endopterygota</taxon>
        <taxon>Lepidoptera</taxon>
        <taxon>Glossata</taxon>
        <taxon>Ditrysia</taxon>
        <taxon>Papilionoidea</taxon>
        <taxon>Pieridae</taxon>
        <taxon>Dismorphiinae</taxon>
        <taxon>Leptidea</taxon>
    </lineage>
</organism>
<accession>A0A5E4QI24</accession>